<dbReference type="PANTHER" id="PTHR13780">
    <property type="entry name" value="AMP-ACTIVATED PROTEIN KINASE, GAMMA REGULATORY SUBUNIT"/>
    <property type="match status" value="1"/>
</dbReference>
<feature type="region of interest" description="Disordered" evidence="4">
    <location>
        <begin position="1"/>
        <end position="27"/>
    </location>
</feature>
<keyword evidence="1" id="KW-0677">Repeat</keyword>
<evidence type="ECO:0000313" key="7">
    <source>
        <dbReference type="Proteomes" id="UP000267251"/>
    </source>
</evidence>
<dbReference type="InterPro" id="IPR000644">
    <property type="entry name" value="CBS_dom"/>
</dbReference>
<dbReference type="EMBL" id="KZ987814">
    <property type="protein sequence ID" value="RKP14599.1"/>
    <property type="molecule type" value="Genomic_DNA"/>
</dbReference>
<dbReference type="Pfam" id="PF00571">
    <property type="entry name" value="CBS"/>
    <property type="match status" value="4"/>
</dbReference>
<keyword evidence="2 3" id="KW-0129">CBS domain</keyword>
<dbReference type="Proteomes" id="UP000267251">
    <property type="component" value="Unassembled WGS sequence"/>
</dbReference>
<evidence type="ECO:0000256" key="1">
    <source>
        <dbReference type="ARBA" id="ARBA00022737"/>
    </source>
</evidence>
<evidence type="ECO:0000313" key="6">
    <source>
        <dbReference type="EMBL" id="RKP14599.1"/>
    </source>
</evidence>
<feature type="domain" description="CBS" evidence="5">
    <location>
        <begin position="296"/>
        <end position="353"/>
    </location>
</feature>
<dbReference type="GO" id="GO:0042149">
    <property type="term" value="P:cellular response to glucose starvation"/>
    <property type="evidence" value="ECO:0007669"/>
    <property type="project" value="TreeGrafter"/>
</dbReference>
<dbReference type="SUPFAM" id="SSF54631">
    <property type="entry name" value="CBS-domain pair"/>
    <property type="match status" value="2"/>
</dbReference>
<dbReference type="InterPro" id="IPR050511">
    <property type="entry name" value="AMPK_gamma/SDS23_families"/>
</dbReference>
<proteinExistence type="predicted"/>
<evidence type="ECO:0000256" key="2">
    <source>
        <dbReference type="ARBA" id="ARBA00023122"/>
    </source>
</evidence>
<feature type="compositionally biased region" description="Low complexity" evidence="4">
    <location>
        <begin position="1"/>
        <end position="15"/>
    </location>
</feature>
<dbReference type="AlphaFoldDB" id="A0A4V1IYH7"/>
<evidence type="ECO:0000259" key="5">
    <source>
        <dbReference type="PROSITE" id="PS51371"/>
    </source>
</evidence>
<dbReference type="SMART" id="SM00116">
    <property type="entry name" value="CBS"/>
    <property type="match status" value="4"/>
</dbReference>
<evidence type="ECO:0000256" key="3">
    <source>
        <dbReference type="PROSITE-ProRule" id="PRU00703"/>
    </source>
</evidence>
<gene>
    <name evidence="6" type="ORF">BJ684DRAFT_19009</name>
</gene>
<feature type="domain" description="CBS" evidence="5">
    <location>
        <begin position="217"/>
        <end position="274"/>
    </location>
</feature>
<dbReference type="PANTHER" id="PTHR13780:SF36">
    <property type="entry name" value="CBS DOMAIN-CONTAINING PROTEIN"/>
    <property type="match status" value="1"/>
</dbReference>
<dbReference type="Gene3D" id="3.10.580.10">
    <property type="entry name" value="CBS-domain"/>
    <property type="match status" value="2"/>
</dbReference>
<accession>A0A4V1IYH7</accession>
<dbReference type="GO" id="GO:0004865">
    <property type="term" value="F:protein serine/threonine phosphatase inhibitor activity"/>
    <property type="evidence" value="ECO:0007669"/>
    <property type="project" value="TreeGrafter"/>
</dbReference>
<dbReference type="PROSITE" id="PS51371">
    <property type="entry name" value="CBS"/>
    <property type="match status" value="2"/>
</dbReference>
<dbReference type="CDD" id="cd02205">
    <property type="entry name" value="CBS_pair_SF"/>
    <property type="match status" value="2"/>
</dbReference>
<keyword evidence="7" id="KW-1185">Reference proteome</keyword>
<dbReference type="OrthoDB" id="497541at2759"/>
<name>A0A4V1IYH7_9FUNG</name>
<evidence type="ECO:0000256" key="4">
    <source>
        <dbReference type="SAM" id="MobiDB-lite"/>
    </source>
</evidence>
<organism evidence="6 7">
    <name type="scientific">Piptocephalis cylindrospora</name>
    <dbReference type="NCBI Taxonomy" id="1907219"/>
    <lineage>
        <taxon>Eukaryota</taxon>
        <taxon>Fungi</taxon>
        <taxon>Fungi incertae sedis</taxon>
        <taxon>Zoopagomycota</taxon>
        <taxon>Zoopagomycotina</taxon>
        <taxon>Zoopagomycetes</taxon>
        <taxon>Zoopagales</taxon>
        <taxon>Piptocephalidaceae</taxon>
        <taxon>Piptocephalis</taxon>
    </lineage>
</organism>
<sequence>MSSPSPSTSSISGQSVDLPPPSSNHAGLTASHSNWASIKAETLIRGQVLVELDARTHLHEACKRLMDAGVSSVPVFDPDTKTYVGMFDYADFLTYFLIVLHRTSLLSSEEAQNLNDDDQLAKAVGQAAAQQDMPVRNVSDISHRNPFYSCIPQTTLGQVVDILSKGIHRLVIMDDGVKARGILSQLTVVKYFTEHIFQLPSLEGIVSQSLEELHLGIDKKVVTISIEKLVLEALTTMSSNDVYSLAVVDKEGRLAGNFSLSDVKHLMKTDRRRLLNTTLRDFISRVKLEQGIEAGQDTVLVFQVHAKHTLRLVMAKIVATKAHRMWVTDESGQVIGVVTLTDILRVISDDQAKREG</sequence>
<protein>
    <recommendedName>
        <fullName evidence="5">CBS domain-containing protein</fullName>
    </recommendedName>
</protein>
<reference evidence="7" key="1">
    <citation type="journal article" date="2018" name="Nat. Microbiol.">
        <title>Leveraging single-cell genomics to expand the fungal tree of life.</title>
        <authorList>
            <person name="Ahrendt S.R."/>
            <person name="Quandt C.A."/>
            <person name="Ciobanu D."/>
            <person name="Clum A."/>
            <person name="Salamov A."/>
            <person name="Andreopoulos B."/>
            <person name="Cheng J.F."/>
            <person name="Woyke T."/>
            <person name="Pelin A."/>
            <person name="Henrissat B."/>
            <person name="Reynolds N.K."/>
            <person name="Benny G.L."/>
            <person name="Smith M.E."/>
            <person name="James T.Y."/>
            <person name="Grigoriev I.V."/>
        </authorList>
    </citation>
    <scope>NUCLEOTIDE SEQUENCE [LARGE SCALE GENOMIC DNA]</scope>
</reference>
<dbReference type="InterPro" id="IPR046342">
    <property type="entry name" value="CBS_dom_sf"/>
</dbReference>